<dbReference type="InterPro" id="IPR051169">
    <property type="entry name" value="NADH-Q_oxidoreductase"/>
</dbReference>
<dbReference type="EMBL" id="BOMI01000014">
    <property type="protein sequence ID" value="GID72319.1"/>
    <property type="molecule type" value="Genomic_DNA"/>
</dbReference>
<dbReference type="PRINTS" id="PR00411">
    <property type="entry name" value="PNDRDTASEI"/>
</dbReference>
<accession>A0ABQ3XX41</accession>
<dbReference type="PANTHER" id="PTHR42913:SF3">
    <property type="entry name" value="64 KDA MITOCHONDRIAL NADH DEHYDROGENASE (EUROFUNG)"/>
    <property type="match status" value="1"/>
</dbReference>
<comment type="caution">
    <text evidence="7">The sequence shown here is derived from an EMBL/GenBank/DDBJ whole genome shotgun (WGS) entry which is preliminary data.</text>
</comment>
<evidence type="ECO:0000256" key="3">
    <source>
        <dbReference type="ARBA" id="ARBA00022630"/>
    </source>
</evidence>
<keyword evidence="4" id="KW-0274">FAD</keyword>
<evidence type="ECO:0000313" key="7">
    <source>
        <dbReference type="EMBL" id="GID72319.1"/>
    </source>
</evidence>
<dbReference type="InterPro" id="IPR036188">
    <property type="entry name" value="FAD/NAD-bd_sf"/>
</dbReference>
<gene>
    <name evidence="7" type="ORF">Ade02nite_09600</name>
</gene>
<name>A0ABQ3XX41_9ACTN</name>
<feature type="domain" description="FAD/NAD(P)-binding" evidence="6">
    <location>
        <begin position="4"/>
        <end position="298"/>
    </location>
</feature>
<dbReference type="RefSeq" id="WP_203760278.1">
    <property type="nucleotide sequence ID" value="NZ_BAAABO010000025.1"/>
</dbReference>
<evidence type="ECO:0000256" key="1">
    <source>
        <dbReference type="ARBA" id="ARBA00001974"/>
    </source>
</evidence>
<dbReference type="InterPro" id="IPR023753">
    <property type="entry name" value="FAD/NAD-binding_dom"/>
</dbReference>
<evidence type="ECO:0000256" key="2">
    <source>
        <dbReference type="ARBA" id="ARBA00005272"/>
    </source>
</evidence>
<evidence type="ECO:0000256" key="5">
    <source>
        <dbReference type="ARBA" id="ARBA00023002"/>
    </source>
</evidence>
<evidence type="ECO:0000313" key="8">
    <source>
        <dbReference type="Proteomes" id="UP000609879"/>
    </source>
</evidence>
<sequence length="397" mass="42042">MQHRIIVLGAGYAGTIAAGRLARRLRREDASVTLVNAEPDFVERVRMHQVAAGQDLRPRPLDKMYAGTGVTLRIAKVTAVDPDRKTVSLTDGELEYDTLVYALGSGWNSHDVPGAAEHAYEIASRPGARKLHTRLAALGPGATVLVVGGGLTGIEAVTEIAESRPDLDVALATSGELGDWLSAKGRAHLRKVAGRLGITVHENAPVTRVAPDHAELADGRTIPATVTVWTGGFAVHPIAAATTLTLAPTGQIIVDDTMRSVSHPDVYAIGDAAQAMGPGNKPLRMSCATGGPMGWQAADAIVARLTGGKLPHVPLRYFNQCISLGRREGLIQYVTADDRAVSAALTGRFAAVYKELICKGAAWFSSNPTFGLPSSRRSITQPITEMHTPAQQPARQD</sequence>
<evidence type="ECO:0000259" key="6">
    <source>
        <dbReference type="Pfam" id="PF07992"/>
    </source>
</evidence>
<evidence type="ECO:0000256" key="4">
    <source>
        <dbReference type="ARBA" id="ARBA00022827"/>
    </source>
</evidence>
<keyword evidence="5" id="KW-0560">Oxidoreductase</keyword>
<dbReference type="Gene3D" id="3.50.50.100">
    <property type="match status" value="1"/>
</dbReference>
<dbReference type="Pfam" id="PF07992">
    <property type="entry name" value="Pyr_redox_2"/>
    <property type="match status" value="1"/>
</dbReference>
<dbReference type="SUPFAM" id="SSF51905">
    <property type="entry name" value="FAD/NAD(P)-binding domain"/>
    <property type="match status" value="1"/>
</dbReference>
<comment type="cofactor">
    <cofactor evidence="1">
        <name>FAD</name>
        <dbReference type="ChEBI" id="CHEBI:57692"/>
    </cofactor>
</comment>
<protein>
    <submittedName>
        <fullName evidence="7">Oxidoreductase</fullName>
    </submittedName>
</protein>
<reference evidence="7 8" key="1">
    <citation type="submission" date="2021-01" db="EMBL/GenBank/DDBJ databases">
        <title>Whole genome shotgun sequence of Actinoplanes deccanensis NBRC 13994.</title>
        <authorList>
            <person name="Komaki H."/>
            <person name="Tamura T."/>
        </authorList>
    </citation>
    <scope>NUCLEOTIDE SEQUENCE [LARGE SCALE GENOMIC DNA]</scope>
    <source>
        <strain evidence="7 8">NBRC 13994</strain>
    </source>
</reference>
<proteinExistence type="inferred from homology"/>
<comment type="similarity">
    <text evidence="2">Belongs to the NADH dehydrogenase family.</text>
</comment>
<dbReference type="PANTHER" id="PTHR42913">
    <property type="entry name" value="APOPTOSIS-INDUCING FACTOR 1"/>
    <property type="match status" value="1"/>
</dbReference>
<organism evidence="7 8">
    <name type="scientific">Paractinoplanes deccanensis</name>
    <dbReference type="NCBI Taxonomy" id="113561"/>
    <lineage>
        <taxon>Bacteria</taxon>
        <taxon>Bacillati</taxon>
        <taxon>Actinomycetota</taxon>
        <taxon>Actinomycetes</taxon>
        <taxon>Micromonosporales</taxon>
        <taxon>Micromonosporaceae</taxon>
        <taxon>Paractinoplanes</taxon>
    </lineage>
</organism>
<dbReference type="PRINTS" id="PR00368">
    <property type="entry name" value="FADPNR"/>
</dbReference>
<keyword evidence="3" id="KW-0285">Flavoprotein</keyword>
<keyword evidence="8" id="KW-1185">Reference proteome</keyword>
<dbReference type="Proteomes" id="UP000609879">
    <property type="component" value="Unassembled WGS sequence"/>
</dbReference>